<dbReference type="GO" id="GO:0005730">
    <property type="term" value="C:nucleolus"/>
    <property type="evidence" value="ECO:0007669"/>
    <property type="project" value="TreeGrafter"/>
</dbReference>
<feature type="compositionally biased region" description="Acidic residues" evidence="7">
    <location>
        <begin position="215"/>
        <end position="231"/>
    </location>
</feature>
<dbReference type="PANTHER" id="PTHR15341:SF3">
    <property type="entry name" value="NUCLEAR NUCLEIC ACID-BINDING PROTEIN C1D"/>
    <property type="match status" value="1"/>
</dbReference>
<feature type="region of interest" description="Disordered" evidence="7">
    <location>
        <begin position="141"/>
        <end position="279"/>
    </location>
</feature>
<evidence type="ECO:0000313" key="8">
    <source>
        <dbReference type="EMBL" id="KAJ2902762.1"/>
    </source>
</evidence>
<keyword evidence="5 6" id="KW-0539">Nucleus</keyword>
<dbReference type="PANTHER" id="PTHR15341">
    <property type="entry name" value="SUN-COR STEROID HORMONE RECEPTOR CO-REPRESSOR"/>
    <property type="match status" value="1"/>
</dbReference>
<evidence type="ECO:0000256" key="2">
    <source>
        <dbReference type="ARBA" id="ARBA00009154"/>
    </source>
</evidence>
<dbReference type="GO" id="GO:0000178">
    <property type="term" value="C:exosome (RNase complex)"/>
    <property type="evidence" value="ECO:0007669"/>
    <property type="project" value="TreeGrafter"/>
</dbReference>
<evidence type="ECO:0000256" key="6">
    <source>
        <dbReference type="RuleBase" id="RU368003"/>
    </source>
</evidence>
<dbReference type="GO" id="GO:0000460">
    <property type="term" value="P:maturation of 5.8S rRNA"/>
    <property type="evidence" value="ECO:0007669"/>
    <property type="project" value="TreeGrafter"/>
</dbReference>
<evidence type="ECO:0000256" key="4">
    <source>
        <dbReference type="ARBA" id="ARBA00022884"/>
    </source>
</evidence>
<protein>
    <recommendedName>
        <fullName evidence="6">Exosome complex protein</fullName>
    </recommendedName>
</protein>
<feature type="compositionally biased region" description="Low complexity" evidence="7">
    <location>
        <begin position="203"/>
        <end position="214"/>
    </location>
</feature>
<accession>A0AAD5S019</accession>
<feature type="compositionally biased region" description="Basic and acidic residues" evidence="7">
    <location>
        <begin position="141"/>
        <end position="155"/>
    </location>
</feature>
<dbReference type="InterPro" id="IPR007146">
    <property type="entry name" value="Sas10/Utp3/C1D"/>
</dbReference>
<sequence length="279" mass="31477">MDVKDITPLIANLDDDLDNLEDALAPLMDDLSGTANKLPLFDKARLYIWATYAIENIMFSSLRLNGVDAREHKVFGELSRVRQYFHKIARLQEKDKQKDERPQDQKVDTQAAIRFLRSDLGDDKTVKTKLNQQLLKEKLKAARQQQEEQKKKQQQHEQIQAQPEAQPPLLPLKRPASQISTSDNEEEEANSNSEEHSADSDSDSGSGSDAASSSEDQDVQEDESEPEESEEPQQPAKKARKNNNGSSRKQPPRIKSKPKLLPDTRPPKSQTKAKAKSKA</sequence>
<dbReference type="Pfam" id="PF04000">
    <property type="entry name" value="Sas10_Utp3"/>
    <property type="match status" value="1"/>
</dbReference>
<comment type="subcellular location">
    <subcellularLocation>
        <location evidence="1 6">Nucleus</location>
    </subcellularLocation>
</comment>
<dbReference type="GO" id="GO:0010468">
    <property type="term" value="P:regulation of gene expression"/>
    <property type="evidence" value="ECO:0007669"/>
    <property type="project" value="TreeGrafter"/>
</dbReference>
<keyword evidence="9" id="KW-1185">Reference proteome</keyword>
<dbReference type="GO" id="GO:0003677">
    <property type="term" value="F:DNA binding"/>
    <property type="evidence" value="ECO:0007669"/>
    <property type="project" value="TreeGrafter"/>
</dbReference>
<name>A0AAD5S019_9PEZI</name>
<comment type="similarity">
    <text evidence="2 6">Belongs to the C1D family.</text>
</comment>
<evidence type="ECO:0000256" key="7">
    <source>
        <dbReference type="SAM" id="MobiDB-lite"/>
    </source>
</evidence>
<dbReference type="AlphaFoldDB" id="A0AAD5S019"/>
<dbReference type="Proteomes" id="UP001201980">
    <property type="component" value="Unassembled WGS sequence"/>
</dbReference>
<evidence type="ECO:0000256" key="3">
    <source>
        <dbReference type="ARBA" id="ARBA00022552"/>
    </source>
</evidence>
<dbReference type="GO" id="GO:0003723">
    <property type="term" value="F:RNA binding"/>
    <property type="evidence" value="ECO:0007669"/>
    <property type="project" value="UniProtKB-UniRule"/>
</dbReference>
<evidence type="ECO:0000256" key="5">
    <source>
        <dbReference type="ARBA" id="ARBA00023242"/>
    </source>
</evidence>
<keyword evidence="3 6" id="KW-0698">rRNA processing</keyword>
<gene>
    <name evidence="8" type="ORF">MKZ38_000116</name>
</gene>
<keyword evidence="4 6" id="KW-0694">RNA-binding</keyword>
<dbReference type="InterPro" id="IPR011082">
    <property type="entry name" value="Exosome-assoc_fac/DNA_repair"/>
</dbReference>
<organism evidence="8 9">
    <name type="scientific">Zalerion maritima</name>
    <dbReference type="NCBI Taxonomy" id="339359"/>
    <lineage>
        <taxon>Eukaryota</taxon>
        <taxon>Fungi</taxon>
        <taxon>Dikarya</taxon>
        <taxon>Ascomycota</taxon>
        <taxon>Pezizomycotina</taxon>
        <taxon>Sordariomycetes</taxon>
        <taxon>Lulworthiomycetidae</taxon>
        <taxon>Lulworthiales</taxon>
        <taxon>Lulworthiaceae</taxon>
        <taxon>Zalerion</taxon>
    </lineage>
</organism>
<evidence type="ECO:0000313" key="9">
    <source>
        <dbReference type="Proteomes" id="UP001201980"/>
    </source>
</evidence>
<comment type="caution">
    <text evidence="8">The sequence shown here is derived from an EMBL/GenBank/DDBJ whole genome shotgun (WGS) entry which is preliminary data.</text>
</comment>
<reference evidence="8" key="1">
    <citation type="submission" date="2022-07" db="EMBL/GenBank/DDBJ databases">
        <title>Draft genome sequence of Zalerion maritima ATCC 34329, a (micro)plastics degrading marine fungus.</title>
        <authorList>
            <person name="Paco A."/>
            <person name="Goncalves M.F.M."/>
            <person name="Rocha-Santos T.A.P."/>
            <person name="Alves A."/>
        </authorList>
    </citation>
    <scope>NUCLEOTIDE SEQUENCE</scope>
    <source>
        <strain evidence="8">ATCC 34329</strain>
    </source>
</reference>
<proteinExistence type="inferred from homology"/>
<evidence type="ECO:0000256" key="1">
    <source>
        <dbReference type="ARBA" id="ARBA00004123"/>
    </source>
</evidence>
<comment type="function">
    <text evidence="6">Required for exosome-dependent processing of pre-rRNA and small nucleolar RNA (snRNA) precursors. Involved in processing of 35S pre-rRNA at the A0, A1 and A2 sites.</text>
</comment>
<dbReference type="EMBL" id="JAKWBI020000102">
    <property type="protein sequence ID" value="KAJ2902762.1"/>
    <property type="molecule type" value="Genomic_DNA"/>
</dbReference>